<keyword evidence="2" id="KW-1185">Reference proteome</keyword>
<accession>A0A917Y452</accession>
<dbReference type="Proteomes" id="UP000600365">
    <property type="component" value="Unassembled WGS sequence"/>
</dbReference>
<dbReference type="AlphaFoldDB" id="A0A917Y452"/>
<sequence>MTIKDVARHDVSEQRIEQALEDIRWRARRRWHTMQYDCYSDEELTAMRDDLLDHVAASTVTDPQLSAVQSRIVLRTAAECSLGFLELGLYPNGDQEIFFPLIDESISSEDKDFEAVVEHASTAGDWLDAFALCVISGMIWERDRVIGLLLRDHAPAIDDGAPYSKLESKSDPAELVEMDTLACYLTKARGHLPRDWPSVTLCMPEVDERLDAALRFKALGSLTPDQQLLRVLLEDDQAAFERALAHRLVQHRESAPSDAAPCSLLPQKTIALAALAVQVHGWDLRVRSDYLPQALTSAPEGAPSVRG</sequence>
<name>A0A917Y452_9ACTN</name>
<protein>
    <submittedName>
        <fullName evidence="1">Uncharacterized protein</fullName>
    </submittedName>
</protein>
<dbReference type="EMBL" id="BMMM01000005">
    <property type="protein sequence ID" value="GGN64812.1"/>
    <property type="molecule type" value="Genomic_DNA"/>
</dbReference>
<dbReference type="InterPro" id="IPR029074">
    <property type="entry name" value="Imm49"/>
</dbReference>
<evidence type="ECO:0000313" key="2">
    <source>
        <dbReference type="Proteomes" id="UP000600365"/>
    </source>
</evidence>
<organism evidence="1 2">
    <name type="scientific">Streptomyces albiflavescens</name>
    <dbReference type="NCBI Taxonomy" id="1623582"/>
    <lineage>
        <taxon>Bacteria</taxon>
        <taxon>Bacillati</taxon>
        <taxon>Actinomycetota</taxon>
        <taxon>Actinomycetes</taxon>
        <taxon>Kitasatosporales</taxon>
        <taxon>Streptomycetaceae</taxon>
        <taxon>Streptomyces</taxon>
    </lineage>
</organism>
<gene>
    <name evidence="1" type="ORF">GCM10011579_034680</name>
</gene>
<proteinExistence type="predicted"/>
<dbReference type="Pfam" id="PF15575">
    <property type="entry name" value="Imm49"/>
    <property type="match status" value="1"/>
</dbReference>
<reference evidence="1 2" key="1">
    <citation type="journal article" date="2014" name="Int. J. Syst. Evol. Microbiol.">
        <title>Complete genome sequence of Corynebacterium casei LMG S-19264T (=DSM 44701T), isolated from a smear-ripened cheese.</title>
        <authorList>
            <consortium name="US DOE Joint Genome Institute (JGI-PGF)"/>
            <person name="Walter F."/>
            <person name="Albersmeier A."/>
            <person name="Kalinowski J."/>
            <person name="Ruckert C."/>
        </authorList>
    </citation>
    <scope>NUCLEOTIDE SEQUENCE [LARGE SCALE GENOMIC DNA]</scope>
    <source>
        <strain evidence="1 2">CGMCC 4.7111</strain>
    </source>
</reference>
<evidence type="ECO:0000313" key="1">
    <source>
        <dbReference type="EMBL" id="GGN64812.1"/>
    </source>
</evidence>
<comment type="caution">
    <text evidence="1">The sequence shown here is derived from an EMBL/GenBank/DDBJ whole genome shotgun (WGS) entry which is preliminary data.</text>
</comment>
<dbReference type="RefSeq" id="WP_308429314.1">
    <property type="nucleotide sequence ID" value="NZ_BMMM01000005.1"/>
</dbReference>